<dbReference type="AlphaFoldDB" id="A0A5J4NIM9"/>
<keyword evidence="1" id="KW-0472">Membrane</keyword>
<evidence type="ECO:0000313" key="2">
    <source>
        <dbReference type="EMBL" id="KAA3675334.1"/>
    </source>
</evidence>
<evidence type="ECO:0000313" key="3">
    <source>
        <dbReference type="Proteomes" id="UP000324629"/>
    </source>
</evidence>
<dbReference type="EMBL" id="QNGE01002581">
    <property type="protein sequence ID" value="KAA3675334.1"/>
    <property type="molecule type" value="Genomic_DNA"/>
</dbReference>
<keyword evidence="3" id="KW-1185">Reference proteome</keyword>
<reference evidence="2 3" key="1">
    <citation type="journal article" date="2019" name="Gigascience">
        <title>Whole-genome sequence of the oriental lung fluke Paragonimus westermani.</title>
        <authorList>
            <person name="Oey H."/>
            <person name="Zakrzewski M."/>
            <person name="Narain K."/>
            <person name="Devi K.R."/>
            <person name="Agatsuma T."/>
            <person name="Nawaratna S."/>
            <person name="Gobert G.N."/>
            <person name="Jones M.K."/>
            <person name="Ragan M.A."/>
            <person name="McManus D.P."/>
            <person name="Krause L."/>
        </authorList>
    </citation>
    <scope>NUCLEOTIDE SEQUENCE [LARGE SCALE GENOMIC DNA]</scope>
    <source>
        <strain evidence="2 3">IND2009</strain>
    </source>
</reference>
<dbReference type="Proteomes" id="UP000324629">
    <property type="component" value="Unassembled WGS sequence"/>
</dbReference>
<keyword evidence="1" id="KW-0812">Transmembrane</keyword>
<name>A0A5J4NIM9_9TREM</name>
<accession>A0A5J4NIM9</accession>
<protein>
    <submittedName>
        <fullName evidence="2">Uncharacterized protein</fullName>
    </submittedName>
</protein>
<keyword evidence="1" id="KW-1133">Transmembrane helix</keyword>
<sequence>MFGGSRGQALRTENILLEPISITHTIMIVRYGIGVALFVIISSTLRVHSYSLGIEFDIRLASNSTENRSPCEQLKSRASDYWSNGLFSRCRFEDTVSSSNERKEHVFKILVDDTMLPSINEDNTYYFELAYYTNMLLNANTSDCDTVVGTGQRDDSYTRVAIMDDIPLQDASETVIPPMLFQNLCSSVQPRKPSVRRQIVGRRFVDGQITVEECQLRVKGRTVIGGKRIGKYRLQLNRRITNYIPMRANSIYTHFISELSAKYGRCQFNGYWAPFVFPRCKLSSTLRLLSSDC</sequence>
<comment type="caution">
    <text evidence="2">The sequence shown here is derived from an EMBL/GenBank/DDBJ whole genome shotgun (WGS) entry which is preliminary data.</text>
</comment>
<feature type="transmembrane region" description="Helical" evidence="1">
    <location>
        <begin position="20"/>
        <end position="41"/>
    </location>
</feature>
<proteinExistence type="predicted"/>
<organism evidence="2 3">
    <name type="scientific">Paragonimus westermani</name>
    <dbReference type="NCBI Taxonomy" id="34504"/>
    <lineage>
        <taxon>Eukaryota</taxon>
        <taxon>Metazoa</taxon>
        <taxon>Spiralia</taxon>
        <taxon>Lophotrochozoa</taxon>
        <taxon>Platyhelminthes</taxon>
        <taxon>Trematoda</taxon>
        <taxon>Digenea</taxon>
        <taxon>Plagiorchiida</taxon>
        <taxon>Troglotremata</taxon>
        <taxon>Troglotrematidae</taxon>
        <taxon>Paragonimus</taxon>
    </lineage>
</organism>
<evidence type="ECO:0000256" key="1">
    <source>
        <dbReference type="SAM" id="Phobius"/>
    </source>
</evidence>
<gene>
    <name evidence="2" type="ORF">DEA37_0010933</name>
</gene>